<gene>
    <name evidence="1" type="ORF">HKD39_09550</name>
</gene>
<dbReference type="RefSeq" id="WP_171199629.1">
    <property type="nucleotide sequence ID" value="NZ_JABEND010000004.1"/>
</dbReference>
<accession>A0A849AGI9</accession>
<sequence>MADTQNSKVVVSRTIPASASDIFDILSDPGKHQSFDGSGFVRGAVKPQRISGTGQVFRMDMTGDHMGGDYQTDNTVVGFDQNKLIAWKTAPAGTEPPGWEWVWELTPNGPDSTDVQLTYDWSQVSDPELLKKVNFPLVTPEQLDGSLEKLSEAAGN</sequence>
<protein>
    <submittedName>
        <fullName evidence="1">Polyketide cyclase</fullName>
    </submittedName>
</protein>
<name>A0A849AGI9_9ACTN</name>
<comment type="caution">
    <text evidence="1">The sequence shown here is derived from an EMBL/GenBank/DDBJ whole genome shotgun (WGS) entry which is preliminary data.</text>
</comment>
<proteinExistence type="predicted"/>
<dbReference type="EMBL" id="JABEND010000004">
    <property type="protein sequence ID" value="NNG35952.1"/>
    <property type="molecule type" value="Genomic_DNA"/>
</dbReference>
<reference evidence="1 2" key="1">
    <citation type="submission" date="2020-05" db="EMBL/GenBank/DDBJ databases">
        <title>Nakamurella sp. DB0629 isolated from air conditioner.</title>
        <authorList>
            <person name="Kim D.H."/>
            <person name="Kim D.-U."/>
        </authorList>
    </citation>
    <scope>NUCLEOTIDE SEQUENCE [LARGE SCALE GENOMIC DNA]</scope>
    <source>
        <strain evidence="1 2">DB0629</strain>
    </source>
</reference>
<keyword evidence="2" id="KW-1185">Reference proteome</keyword>
<dbReference type="InterPro" id="IPR023393">
    <property type="entry name" value="START-like_dom_sf"/>
</dbReference>
<dbReference type="Proteomes" id="UP000562984">
    <property type="component" value="Unassembled WGS sequence"/>
</dbReference>
<dbReference type="Gene3D" id="3.30.530.20">
    <property type="match status" value="1"/>
</dbReference>
<dbReference type="Pfam" id="PF10604">
    <property type="entry name" value="Polyketide_cyc2"/>
    <property type="match status" value="1"/>
</dbReference>
<dbReference type="SUPFAM" id="SSF55961">
    <property type="entry name" value="Bet v1-like"/>
    <property type="match status" value="1"/>
</dbReference>
<evidence type="ECO:0000313" key="2">
    <source>
        <dbReference type="Proteomes" id="UP000562984"/>
    </source>
</evidence>
<organism evidence="1 2">
    <name type="scientific">Nakamurella aerolata</name>
    <dbReference type="NCBI Taxonomy" id="1656892"/>
    <lineage>
        <taxon>Bacteria</taxon>
        <taxon>Bacillati</taxon>
        <taxon>Actinomycetota</taxon>
        <taxon>Actinomycetes</taxon>
        <taxon>Nakamurellales</taxon>
        <taxon>Nakamurellaceae</taxon>
        <taxon>Nakamurella</taxon>
    </lineage>
</organism>
<dbReference type="CDD" id="cd07825">
    <property type="entry name" value="SRPBCC_7"/>
    <property type="match status" value="1"/>
</dbReference>
<dbReference type="AlphaFoldDB" id="A0A849AGI9"/>
<evidence type="ECO:0000313" key="1">
    <source>
        <dbReference type="EMBL" id="NNG35952.1"/>
    </source>
</evidence>
<dbReference type="InterPro" id="IPR019587">
    <property type="entry name" value="Polyketide_cyclase/dehydratase"/>
</dbReference>